<keyword evidence="2" id="KW-0501">Molybdenum cofactor biosynthesis</keyword>
<reference evidence="4" key="1">
    <citation type="submission" date="2020-02" db="EMBL/GenBank/DDBJ databases">
        <authorList>
            <person name="Meier V. D."/>
        </authorList>
    </citation>
    <scope>NUCLEOTIDE SEQUENCE</scope>
    <source>
        <strain evidence="4">AVDCRST_MAG53</strain>
    </source>
</reference>
<dbReference type="Gene3D" id="3.40.980.10">
    <property type="entry name" value="MoaB/Mog-like domain"/>
    <property type="match status" value="1"/>
</dbReference>
<sequence>MIAQAGVAVLTVSDTRTAADDPSGDLLREGLKAAGHRLAGSAIVADDIRRIRNRLWRWIADPQIDAVIATAGTEVGSDGTIQVVRALLDVERPSFAERFEALPHSEDGAAAARSGAIAGAAGGTAIFALPGSESAVRLAWTHLLCDELAHAVGELRR</sequence>
<comment type="function">
    <text evidence="2">May be involved in the biosynthesis of molybdopterin.</text>
</comment>
<protein>
    <recommendedName>
        <fullName evidence="1 2">Molybdenum cofactor biosynthesis protein B</fullName>
    </recommendedName>
</protein>
<dbReference type="PANTHER" id="PTHR43232:SF2">
    <property type="entry name" value="MOLYBDENUM COFACTOR BIOSYNTHESIS PROTEIN B"/>
    <property type="match status" value="1"/>
</dbReference>
<evidence type="ECO:0000259" key="3">
    <source>
        <dbReference type="SMART" id="SM00852"/>
    </source>
</evidence>
<organism evidence="4">
    <name type="scientific">uncultured Solirubrobacteraceae bacterium</name>
    <dbReference type="NCBI Taxonomy" id="1162706"/>
    <lineage>
        <taxon>Bacteria</taxon>
        <taxon>Bacillati</taxon>
        <taxon>Actinomycetota</taxon>
        <taxon>Thermoleophilia</taxon>
        <taxon>Solirubrobacterales</taxon>
        <taxon>Solirubrobacteraceae</taxon>
        <taxon>environmental samples</taxon>
    </lineage>
</organism>
<comment type="similarity">
    <text evidence="2">Belongs to the MoaB/Mog family.</text>
</comment>
<dbReference type="InterPro" id="IPR001453">
    <property type="entry name" value="MoaB/Mog_dom"/>
</dbReference>
<dbReference type="UniPathway" id="UPA00344"/>
<dbReference type="AlphaFoldDB" id="A0A6J4SRQ3"/>
<dbReference type="InterPro" id="IPR036425">
    <property type="entry name" value="MoaB/Mog-like_dom_sf"/>
</dbReference>
<dbReference type="SMART" id="SM00852">
    <property type="entry name" value="MoCF_biosynth"/>
    <property type="match status" value="1"/>
</dbReference>
<evidence type="ECO:0000256" key="2">
    <source>
        <dbReference type="PIRNR" id="PIRNR006443"/>
    </source>
</evidence>
<comment type="pathway">
    <text evidence="2">Cofactor biosynthesis; molybdopterin biosynthesis.</text>
</comment>
<dbReference type="GO" id="GO:0005829">
    <property type="term" value="C:cytosol"/>
    <property type="evidence" value="ECO:0007669"/>
    <property type="project" value="TreeGrafter"/>
</dbReference>
<dbReference type="EMBL" id="CADCVR010000068">
    <property type="protein sequence ID" value="CAA9503466.1"/>
    <property type="molecule type" value="Genomic_DNA"/>
</dbReference>
<feature type="domain" description="MoaB/Mog" evidence="3">
    <location>
        <begin position="8"/>
        <end position="151"/>
    </location>
</feature>
<dbReference type="GO" id="GO:0006777">
    <property type="term" value="P:Mo-molybdopterin cofactor biosynthetic process"/>
    <property type="evidence" value="ECO:0007669"/>
    <property type="project" value="UniProtKB-UniRule"/>
</dbReference>
<dbReference type="PANTHER" id="PTHR43232">
    <property type="entry name" value="MOLYBDENUM COFACTOR BIOSYNTHESIS PROTEIN B"/>
    <property type="match status" value="1"/>
</dbReference>
<dbReference type="InterPro" id="IPR012245">
    <property type="entry name" value="MoaB"/>
</dbReference>
<name>A0A6J4SRQ3_9ACTN</name>
<dbReference type="PIRSF" id="PIRSF006443">
    <property type="entry name" value="MoaB"/>
    <property type="match status" value="1"/>
</dbReference>
<evidence type="ECO:0000256" key="1">
    <source>
        <dbReference type="ARBA" id="ARBA00015262"/>
    </source>
</evidence>
<proteinExistence type="inferred from homology"/>
<dbReference type="Pfam" id="PF00994">
    <property type="entry name" value="MoCF_biosynth"/>
    <property type="match status" value="1"/>
</dbReference>
<evidence type="ECO:0000313" key="4">
    <source>
        <dbReference type="EMBL" id="CAA9503466.1"/>
    </source>
</evidence>
<gene>
    <name evidence="4" type="ORF">AVDCRST_MAG53-2118</name>
</gene>
<dbReference type="SUPFAM" id="SSF53218">
    <property type="entry name" value="Molybdenum cofactor biosynthesis proteins"/>
    <property type="match status" value="1"/>
</dbReference>
<accession>A0A6J4SRQ3</accession>